<evidence type="ECO:0000313" key="1">
    <source>
        <dbReference type="EMBL" id="RMY90940.1"/>
    </source>
</evidence>
<comment type="caution">
    <text evidence="1">The sequence shown here is derived from an EMBL/GenBank/DDBJ whole genome shotgun (WGS) entry which is preliminary data.</text>
</comment>
<dbReference type="Proteomes" id="UP000268823">
    <property type="component" value="Unassembled WGS sequence"/>
</dbReference>
<protein>
    <submittedName>
        <fullName evidence="1">Uncharacterized protein</fullName>
    </submittedName>
</protein>
<reference evidence="1 2" key="1">
    <citation type="journal article" date="2018" name="BMC Genomics">
        <title>Genomic evidence for intraspecific hybridization in a clonal and extremely halotolerant yeast.</title>
        <authorList>
            <person name="Gostincar C."/>
            <person name="Stajich J.E."/>
            <person name="Zupancic J."/>
            <person name="Zalar P."/>
            <person name="Gunde-Cimerman N."/>
        </authorList>
    </citation>
    <scope>NUCLEOTIDE SEQUENCE [LARGE SCALE GENOMIC DNA]</scope>
    <source>
        <strain evidence="1 2">EXF-2788</strain>
    </source>
</reference>
<dbReference type="VEuPathDB" id="FungiDB:BTJ68_11029"/>
<proteinExistence type="predicted"/>
<sequence length="62" mass="6985">MHDARGSGSALPKNDNCRLTTVVRISLFVIAHSSFHDDYPKSFGIRWPISALLIKLFGQRDK</sequence>
<organism evidence="1 2">
    <name type="scientific">Hortaea werneckii</name>
    <name type="common">Black yeast</name>
    <name type="synonym">Cladosporium werneckii</name>
    <dbReference type="NCBI Taxonomy" id="91943"/>
    <lineage>
        <taxon>Eukaryota</taxon>
        <taxon>Fungi</taxon>
        <taxon>Dikarya</taxon>
        <taxon>Ascomycota</taxon>
        <taxon>Pezizomycotina</taxon>
        <taxon>Dothideomycetes</taxon>
        <taxon>Dothideomycetidae</taxon>
        <taxon>Mycosphaerellales</taxon>
        <taxon>Teratosphaeriaceae</taxon>
        <taxon>Hortaea</taxon>
    </lineage>
</organism>
<dbReference type="OrthoDB" id="3822133at2759"/>
<dbReference type="AlphaFoldDB" id="A0A3M7FPV3"/>
<name>A0A3M7FPV3_HORWE</name>
<evidence type="ECO:0000313" key="2">
    <source>
        <dbReference type="Proteomes" id="UP000268823"/>
    </source>
</evidence>
<accession>A0A3M7FPV3</accession>
<dbReference type="EMBL" id="QWIR01000046">
    <property type="protein sequence ID" value="RMY90940.1"/>
    <property type="molecule type" value="Genomic_DNA"/>
</dbReference>
<gene>
    <name evidence="1" type="ORF">D0861_03355</name>
</gene>